<comment type="caution">
    <text evidence="7">The sequence shown here is derived from an EMBL/GenBank/DDBJ whole genome shotgun (WGS) entry which is preliminary data.</text>
</comment>
<dbReference type="EMBL" id="BARU01025142">
    <property type="protein sequence ID" value="GAH57454.1"/>
    <property type="molecule type" value="Genomic_DNA"/>
</dbReference>
<evidence type="ECO:0000256" key="3">
    <source>
        <dbReference type="ARBA" id="ARBA00022692"/>
    </source>
</evidence>
<evidence type="ECO:0000256" key="1">
    <source>
        <dbReference type="ARBA" id="ARBA00004651"/>
    </source>
</evidence>
<name>X1HUI4_9ZZZZ</name>
<keyword evidence="2" id="KW-1003">Cell membrane</keyword>
<dbReference type="PANTHER" id="PTHR40277:SF1">
    <property type="entry name" value="BLL5419 PROTEIN"/>
    <property type="match status" value="1"/>
</dbReference>
<feature type="transmembrane region" description="Helical" evidence="6">
    <location>
        <begin position="53"/>
        <end position="73"/>
    </location>
</feature>
<feature type="transmembrane region" description="Helical" evidence="6">
    <location>
        <begin position="15"/>
        <end position="33"/>
    </location>
</feature>
<organism evidence="7">
    <name type="scientific">marine sediment metagenome</name>
    <dbReference type="NCBI Taxonomy" id="412755"/>
    <lineage>
        <taxon>unclassified sequences</taxon>
        <taxon>metagenomes</taxon>
        <taxon>ecological metagenomes</taxon>
    </lineage>
</organism>
<evidence type="ECO:0000256" key="5">
    <source>
        <dbReference type="ARBA" id="ARBA00023136"/>
    </source>
</evidence>
<evidence type="ECO:0000256" key="4">
    <source>
        <dbReference type="ARBA" id="ARBA00022989"/>
    </source>
</evidence>
<sequence>MKNKIICFYRKNKKAILLVARVVISVSLIVFLIKTQLKDFQSIIGILKSSGKVLLLLSLSTHVFGIWITAVRWKVLLSTQKVRLGTDTLTVTVLIGYFFNNFLPTSIGGDVFRTYDASKKANIPLSTSASVIIVERFS</sequence>
<dbReference type="PANTHER" id="PTHR40277">
    <property type="entry name" value="BLL5419 PROTEIN"/>
    <property type="match status" value="1"/>
</dbReference>
<reference evidence="7" key="1">
    <citation type="journal article" date="2014" name="Front. Microbiol.">
        <title>High frequency of phylogenetically diverse reductive dehalogenase-homologous genes in deep subseafloor sedimentary metagenomes.</title>
        <authorList>
            <person name="Kawai M."/>
            <person name="Futagami T."/>
            <person name="Toyoda A."/>
            <person name="Takaki Y."/>
            <person name="Nishi S."/>
            <person name="Hori S."/>
            <person name="Arai W."/>
            <person name="Tsubouchi T."/>
            <person name="Morono Y."/>
            <person name="Uchiyama I."/>
            <person name="Ito T."/>
            <person name="Fujiyama A."/>
            <person name="Inagaki F."/>
            <person name="Takami H."/>
        </authorList>
    </citation>
    <scope>NUCLEOTIDE SEQUENCE</scope>
    <source>
        <strain evidence="7">Expedition CK06-06</strain>
    </source>
</reference>
<evidence type="ECO:0000313" key="7">
    <source>
        <dbReference type="EMBL" id="GAH57454.1"/>
    </source>
</evidence>
<dbReference type="NCBIfam" id="TIGR00374">
    <property type="entry name" value="flippase-like domain"/>
    <property type="match status" value="1"/>
</dbReference>
<evidence type="ECO:0000256" key="6">
    <source>
        <dbReference type="SAM" id="Phobius"/>
    </source>
</evidence>
<protein>
    <recommendedName>
        <fullName evidence="8">Flippase-like domain-containing protein</fullName>
    </recommendedName>
</protein>
<gene>
    <name evidence="7" type="ORF">S03H2_40541</name>
</gene>
<dbReference type="Pfam" id="PF03706">
    <property type="entry name" value="LPG_synthase_TM"/>
    <property type="match status" value="1"/>
</dbReference>
<keyword evidence="3 6" id="KW-0812">Transmembrane</keyword>
<accession>X1HUI4</accession>
<comment type="subcellular location">
    <subcellularLocation>
        <location evidence="1">Cell membrane</location>
        <topology evidence="1">Multi-pass membrane protein</topology>
    </subcellularLocation>
</comment>
<proteinExistence type="predicted"/>
<evidence type="ECO:0000256" key="2">
    <source>
        <dbReference type="ARBA" id="ARBA00022475"/>
    </source>
</evidence>
<dbReference type="InterPro" id="IPR022791">
    <property type="entry name" value="L-PG_synthase/AglD"/>
</dbReference>
<keyword evidence="5 6" id="KW-0472">Membrane</keyword>
<dbReference type="AlphaFoldDB" id="X1HUI4"/>
<keyword evidence="4 6" id="KW-1133">Transmembrane helix</keyword>
<dbReference type="GO" id="GO:0005886">
    <property type="term" value="C:plasma membrane"/>
    <property type="evidence" value="ECO:0007669"/>
    <property type="project" value="UniProtKB-SubCell"/>
</dbReference>
<evidence type="ECO:0008006" key="8">
    <source>
        <dbReference type="Google" id="ProtNLM"/>
    </source>
</evidence>
<feature type="non-terminal residue" evidence="7">
    <location>
        <position position="138"/>
    </location>
</feature>